<proteinExistence type="predicted"/>
<dbReference type="AlphaFoldDB" id="A0A6N1X7T7"/>
<feature type="signal peptide" evidence="1">
    <location>
        <begin position="1"/>
        <end position="22"/>
    </location>
</feature>
<evidence type="ECO:0000256" key="1">
    <source>
        <dbReference type="SAM" id="SignalP"/>
    </source>
</evidence>
<accession>A0A6N1X7T7</accession>
<feature type="chain" id="PRO_5026726881" evidence="1">
    <location>
        <begin position="23"/>
        <end position="186"/>
    </location>
</feature>
<reference evidence="2 3" key="1">
    <citation type="submission" date="2020-06" db="EMBL/GenBank/DDBJ databases">
        <title>Acidovorax antarctica sp. nov., isolated from Corinth ice sheet soil, Antarctic Fields Peninsula.</title>
        <authorList>
            <person name="Xu Q."/>
            <person name="Peng F."/>
        </authorList>
    </citation>
    <scope>NUCLEOTIDE SEQUENCE [LARGE SCALE GENOMIC DNA]</scope>
    <source>
        <strain evidence="2 3">16-35-5</strain>
    </source>
</reference>
<dbReference type="KEGG" id="aant:HUK68_13535"/>
<dbReference type="EMBL" id="CP054840">
    <property type="protein sequence ID" value="QKV53830.1"/>
    <property type="molecule type" value="Genomic_DNA"/>
</dbReference>
<name>A0A6N1X7T7_9BURK</name>
<sequence>MSPITPLRKKFFYVATASLALALAGCGGGNDDDPQPSGEVGALNITNATNTALNGWYGTTNLALTGVKDTGDGRVGPNECAFSFQNINKVSGDRTLGMLGDIRYAYSNGSNTPPLNGQSIKIGESTYNFVKETANFSRASVNLSLGTITFNNLVARDGSNNTVEISGVLRLPDATSRDDACNKTAG</sequence>
<dbReference type="Proteomes" id="UP000509579">
    <property type="component" value="Chromosome"/>
</dbReference>
<protein>
    <submittedName>
        <fullName evidence="2">Uncharacterized protein</fullName>
    </submittedName>
</protein>
<keyword evidence="1" id="KW-0732">Signal</keyword>
<organism evidence="2 3">
    <name type="scientific">Comamonas antarctica</name>
    <dbReference type="NCBI Taxonomy" id="2743470"/>
    <lineage>
        <taxon>Bacteria</taxon>
        <taxon>Pseudomonadati</taxon>
        <taxon>Pseudomonadota</taxon>
        <taxon>Betaproteobacteria</taxon>
        <taxon>Burkholderiales</taxon>
        <taxon>Comamonadaceae</taxon>
        <taxon>Comamonas</taxon>
    </lineage>
</organism>
<gene>
    <name evidence="2" type="ORF">HUK68_13535</name>
</gene>
<evidence type="ECO:0000313" key="3">
    <source>
        <dbReference type="Proteomes" id="UP000509579"/>
    </source>
</evidence>
<keyword evidence="3" id="KW-1185">Reference proteome</keyword>
<evidence type="ECO:0000313" key="2">
    <source>
        <dbReference type="EMBL" id="QKV53830.1"/>
    </source>
</evidence>
<dbReference type="RefSeq" id="WP_175504636.1">
    <property type="nucleotide sequence ID" value="NZ_CAURQT010000024.1"/>
</dbReference>